<dbReference type="Gene3D" id="3.40.50.150">
    <property type="entry name" value="Vaccinia Virus protein VP39"/>
    <property type="match status" value="1"/>
</dbReference>
<dbReference type="SUPFAM" id="SSF53335">
    <property type="entry name" value="S-adenosyl-L-methionine-dependent methyltransferases"/>
    <property type="match status" value="1"/>
</dbReference>
<keyword evidence="4" id="KW-0547">Nucleotide-binding</keyword>
<sequence length="320" mass="35078">MSAPDVLPAAAAAPAALLRAEVLRGLRGTPKALPPKLFYDARGAELFEEITRLDEYYLTRAEHEILDARAGEIAALAGPRCALVEYGSGAGVKVRRLLDALAEPAAYVPIDISREQLDAVARQLAAEYPGVAVRPVWADYTAAVRLPALPDGARRLAFFPGSTIGNFHPAEAAAFLHRVRRTVGAGGALVLGVDRRKDRATLEAAYDDRRGVTAAFNRNLLVRLNRELDATFDLARFRHRARWNDAASRIEMHLESRVAHTVHVAGEPIAFAAGETIWTESSYKYDQPRLDALAAAAGFTVERLWTDTAERFWVGFLRAR</sequence>
<gene>
    <name evidence="4" type="ORF">AVDCRST_MAG11-402</name>
</gene>
<reference evidence="4" key="1">
    <citation type="submission" date="2020-02" db="EMBL/GenBank/DDBJ databases">
        <authorList>
            <person name="Meier V. D."/>
        </authorList>
    </citation>
    <scope>NUCLEOTIDE SEQUENCE</scope>
    <source>
        <strain evidence="4">AVDCRST_MAG11</strain>
    </source>
</reference>
<dbReference type="AlphaFoldDB" id="A0A6J4K4F0"/>
<accession>A0A6J4K4F0</accession>
<keyword evidence="1" id="KW-0489">Methyltransferase</keyword>
<dbReference type="InterPro" id="IPR017804">
    <property type="entry name" value="MeTrfase_EgtD-like"/>
</dbReference>
<proteinExistence type="predicted"/>
<dbReference type="PANTHER" id="PTHR43397:SF1">
    <property type="entry name" value="ERGOTHIONEINE BIOSYNTHESIS PROTEIN 1"/>
    <property type="match status" value="1"/>
</dbReference>
<dbReference type="InterPro" id="IPR029063">
    <property type="entry name" value="SAM-dependent_MTases_sf"/>
</dbReference>
<dbReference type="InterPro" id="IPR035094">
    <property type="entry name" value="EgtD"/>
</dbReference>
<evidence type="ECO:0000313" key="4">
    <source>
        <dbReference type="EMBL" id="CAA9294950.1"/>
    </source>
</evidence>
<organism evidence="4">
    <name type="scientific">uncultured Gemmatimonadaceae bacterium</name>
    <dbReference type="NCBI Taxonomy" id="246130"/>
    <lineage>
        <taxon>Bacteria</taxon>
        <taxon>Pseudomonadati</taxon>
        <taxon>Gemmatimonadota</taxon>
        <taxon>Gemmatimonadia</taxon>
        <taxon>Gemmatimonadales</taxon>
        <taxon>Gemmatimonadaceae</taxon>
        <taxon>environmental samples</taxon>
    </lineage>
</organism>
<dbReference type="GO" id="GO:0008168">
    <property type="term" value="F:methyltransferase activity"/>
    <property type="evidence" value="ECO:0007669"/>
    <property type="project" value="UniProtKB-KW"/>
</dbReference>
<dbReference type="InterPro" id="IPR051128">
    <property type="entry name" value="EgtD_Methyltrsf_superfamily"/>
</dbReference>
<feature type="domain" description="Histidine-specific methyltransferase SAM-dependent" evidence="3">
    <location>
        <begin position="19"/>
        <end position="318"/>
    </location>
</feature>
<dbReference type="EMBL" id="CADCTU010000093">
    <property type="protein sequence ID" value="CAA9294950.1"/>
    <property type="molecule type" value="Genomic_DNA"/>
</dbReference>
<evidence type="ECO:0000256" key="2">
    <source>
        <dbReference type="ARBA" id="ARBA00022679"/>
    </source>
</evidence>
<dbReference type="GO" id="GO:0032259">
    <property type="term" value="P:methylation"/>
    <property type="evidence" value="ECO:0007669"/>
    <property type="project" value="UniProtKB-KW"/>
</dbReference>
<evidence type="ECO:0000256" key="1">
    <source>
        <dbReference type="ARBA" id="ARBA00022603"/>
    </source>
</evidence>
<dbReference type="NCBIfam" id="TIGR03438">
    <property type="entry name" value="egtD_ergothio"/>
    <property type="match status" value="1"/>
</dbReference>
<protein>
    <submittedName>
        <fullName evidence="4">ABC transporter ATP-binding protein</fullName>
    </submittedName>
</protein>
<dbReference type="PANTHER" id="PTHR43397">
    <property type="entry name" value="ERGOTHIONEINE BIOSYNTHESIS PROTEIN 1"/>
    <property type="match status" value="1"/>
</dbReference>
<name>A0A6J4K4F0_9BACT</name>
<evidence type="ECO:0000259" key="3">
    <source>
        <dbReference type="Pfam" id="PF10017"/>
    </source>
</evidence>
<dbReference type="Pfam" id="PF10017">
    <property type="entry name" value="Methyltransf_33"/>
    <property type="match status" value="1"/>
</dbReference>
<dbReference type="PIRSF" id="PIRSF018005">
    <property type="entry name" value="UCP018005"/>
    <property type="match status" value="1"/>
</dbReference>
<dbReference type="GO" id="GO:0005524">
    <property type="term" value="F:ATP binding"/>
    <property type="evidence" value="ECO:0007669"/>
    <property type="project" value="UniProtKB-KW"/>
</dbReference>
<dbReference type="InterPro" id="IPR019257">
    <property type="entry name" value="MeTrfase_dom"/>
</dbReference>
<keyword evidence="2" id="KW-0808">Transferase</keyword>
<keyword evidence="4" id="KW-0067">ATP-binding</keyword>